<dbReference type="AlphaFoldDB" id="A0A3P7U996"/>
<gene>
    <name evidence="1" type="ORF">HPBE_LOCUS3105</name>
</gene>
<dbReference type="OrthoDB" id="6516566at2759"/>
<organism evidence="1">
    <name type="scientific">Heligmosomoides polygyrus</name>
    <name type="common">Parasitic roundworm</name>
    <dbReference type="NCBI Taxonomy" id="6339"/>
    <lineage>
        <taxon>Eukaryota</taxon>
        <taxon>Metazoa</taxon>
        <taxon>Ecdysozoa</taxon>
        <taxon>Nematoda</taxon>
        <taxon>Chromadorea</taxon>
        <taxon>Rhabditida</taxon>
        <taxon>Rhabditina</taxon>
        <taxon>Rhabditomorpha</taxon>
        <taxon>Strongyloidea</taxon>
        <taxon>Heligmosomidae</taxon>
        <taxon>Heligmosomoides</taxon>
    </lineage>
</organism>
<reference evidence="1" key="1">
    <citation type="submission" date="2018-11" db="EMBL/GenBank/DDBJ databases">
        <authorList>
            <consortium name="Pathogen Informatics"/>
        </authorList>
    </citation>
    <scope>NUCLEOTIDE SEQUENCE [LARGE SCALE GENOMIC DNA]</scope>
</reference>
<dbReference type="EMBL" id="UZAH01006409">
    <property type="protein sequence ID" value="VDO31016.1"/>
    <property type="molecule type" value="Genomic_DNA"/>
</dbReference>
<accession>A0A3P7U996</accession>
<proteinExistence type="predicted"/>
<sequence length="33" mass="3852">MPRKKSKTELCIDPNELLCPPVLMHKYPILNQT</sequence>
<name>A0A3P7U996_HELPZ</name>
<evidence type="ECO:0000313" key="1">
    <source>
        <dbReference type="EMBL" id="VDO31016.1"/>
    </source>
</evidence>
<protein>
    <submittedName>
        <fullName evidence="1">Uncharacterized protein</fullName>
    </submittedName>
</protein>